<proteinExistence type="inferred from homology"/>
<dbReference type="InterPro" id="IPR015422">
    <property type="entry name" value="PyrdxlP-dep_Trfase_small"/>
</dbReference>
<name>A0A059ZWE3_ACICK</name>
<dbReference type="CDD" id="cd00609">
    <property type="entry name" value="AAT_like"/>
    <property type="match status" value="1"/>
</dbReference>
<keyword evidence="7 11" id="KW-0808">Transferase</keyword>
<accession>A0A059ZWE3</accession>
<reference evidence="13 14" key="1">
    <citation type="journal article" date="2009" name="J. Bacteriol.">
        <title>Draft genome sequence of the extremely acidophilic bacterium Acidithiobacillus caldus ATCC 51756 reveals metabolic versatility in the genus Acidithiobacillus.</title>
        <authorList>
            <person name="Valdes J."/>
            <person name="Quatrini R."/>
            <person name="Hallberg K."/>
            <person name="Dopson M."/>
            <person name="Valenzuela P.D."/>
            <person name="Holmes D.S."/>
        </authorList>
    </citation>
    <scope>NUCLEOTIDE SEQUENCE [LARGE SCALE GENOMIC DNA]</scope>
    <source>
        <strain evidence="14">ATCC 51756 / DSM 8584 / KU</strain>
    </source>
</reference>
<keyword evidence="6 11" id="KW-0028">Amino-acid biosynthesis</keyword>
<dbReference type="EC" id="2.6.1.9" evidence="11"/>
<organism evidence="13 14">
    <name type="scientific">Acidithiobacillus caldus (strain ATCC 51756 / DSM 8584 / KU)</name>
    <dbReference type="NCBI Taxonomy" id="637389"/>
    <lineage>
        <taxon>Bacteria</taxon>
        <taxon>Pseudomonadati</taxon>
        <taxon>Pseudomonadota</taxon>
        <taxon>Acidithiobacillia</taxon>
        <taxon>Acidithiobacillales</taxon>
        <taxon>Acidithiobacillaceae</taxon>
        <taxon>Acidithiobacillus</taxon>
    </lineage>
</organism>
<evidence type="ECO:0000256" key="7">
    <source>
        <dbReference type="ARBA" id="ARBA00022679"/>
    </source>
</evidence>
<dbReference type="PANTHER" id="PTHR42885">
    <property type="entry name" value="HISTIDINOL-PHOSPHATE AMINOTRANSFERASE-RELATED"/>
    <property type="match status" value="1"/>
</dbReference>
<dbReference type="GO" id="GO:0030170">
    <property type="term" value="F:pyridoxal phosphate binding"/>
    <property type="evidence" value="ECO:0007669"/>
    <property type="project" value="InterPro"/>
</dbReference>
<protein>
    <recommendedName>
        <fullName evidence="11">Histidinol-phosphate aminotransferase</fullName>
        <ecNumber evidence="11">2.6.1.9</ecNumber>
    </recommendedName>
    <alternativeName>
        <fullName evidence="11">Imidazole acetol-phosphate transaminase</fullName>
    </alternativeName>
</protein>
<dbReference type="Pfam" id="PF00155">
    <property type="entry name" value="Aminotran_1_2"/>
    <property type="match status" value="1"/>
</dbReference>
<dbReference type="PANTHER" id="PTHR42885:SF2">
    <property type="entry name" value="HISTIDINOL-PHOSPHATE AMINOTRANSFERASE"/>
    <property type="match status" value="1"/>
</dbReference>
<dbReference type="InterPro" id="IPR015421">
    <property type="entry name" value="PyrdxlP-dep_Trfase_major"/>
</dbReference>
<dbReference type="EMBL" id="CP005986">
    <property type="protein sequence ID" value="AIA54271.1"/>
    <property type="molecule type" value="Genomic_DNA"/>
</dbReference>
<dbReference type="AlphaFoldDB" id="A0A059ZWE3"/>
<comment type="subunit">
    <text evidence="4 11">Homodimer.</text>
</comment>
<evidence type="ECO:0000259" key="12">
    <source>
        <dbReference type="Pfam" id="PF00155"/>
    </source>
</evidence>
<evidence type="ECO:0000256" key="9">
    <source>
        <dbReference type="ARBA" id="ARBA00023102"/>
    </source>
</evidence>
<comment type="catalytic activity">
    <reaction evidence="10 11">
        <text>L-histidinol phosphate + 2-oxoglutarate = 3-(imidazol-4-yl)-2-oxopropyl phosphate + L-glutamate</text>
        <dbReference type="Rhea" id="RHEA:23744"/>
        <dbReference type="ChEBI" id="CHEBI:16810"/>
        <dbReference type="ChEBI" id="CHEBI:29985"/>
        <dbReference type="ChEBI" id="CHEBI:57766"/>
        <dbReference type="ChEBI" id="CHEBI:57980"/>
        <dbReference type="EC" id="2.6.1.9"/>
    </reaction>
</comment>
<dbReference type="GO" id="GO:0000105">
    <property type="term" value="P:L-histidine biosynthetic process"/>
    <property type="evidence" value="ECO:0007669"/>
    <property type="project" value="UniProtKB-UniRule"/>
</dbReference>
<dbReference type="NCBIfam" id="TIGR01141">
    <property type="entry name" value="hisC"/>
    <property type="match status" value="1"/>
</dbReference>
<dbReference type="eggNOG" id="COG0079">
    <property type="taxonomic scope" value="Bacteria"/>
</dbReference>
<dbReference type="SUPFAM" id="SSF53383">
    <property type="entry name" value="PLP-dependent transferases"/>
    <property type="match status" value="1"/>
</dbReference>
<dbReference type="Proteomes" id="UP000005522">
    <property type="component" value="Chromosome"/>
</dbReference>
<evidence type="ECO:0000256" key="11">
    <source>
        <dbReference type="HAMAP-Rule" id="MF_01023"/>
    </source>
</evidence>
<dbReference type="InterPro" id="IPR005861">
    <property type="entry name" value="HisP_aminotrans"/>
</dbReference>
<dbReference type="HAMAP" id="MF_01023">
    <property type="entry name" value="HisC_aminotrans_2"/>
    <property type="match status" value="1"/>
</dbReference>
<feature type="domain" description="Aminotransferase class I/classII large" evidence="12">
    <location>
        <begin position="31"/>
        <end position="354"/>
    </location>
</feature>
<evidence type="ECO:0000256" key="1">
    <source>
        <dbReference type="ARBA" id="ARBA00001933"/>
    </source>
</evidence>
<dbReference type="RefSeq" id="WP_004870436.1">
    <property type="nucleotide sequence ID" value="NZ_CP005986.1"/>
</dbReference>
<dbReference type="InterPro" id="IPR004839">
    <property type="entry name" value="Aminotransferase_I/II_large"/>
</dbReference>
<keyword evidence="5 11" id="KW-0032">Aminotransferase</keyword>
<sequence>MDSDIAALQEALLRPELRAGKAYHVADARGMVKLDAMENPYGLPEDLRASWLARLREAPLNRYPEPRPEALLAALAHHGGIPADQALMLGNGSDELIQLLILAVAHTGRPVLALEPSFVMYRIIAEHFGLPFVGVALDDDFQLDLSQFLREMATQRPAIVFLDWPNNPSGQCLPEATLEAIVAAAPGLVVVDEAYHPFSGLSFAQQLGHYPNLLLLRTLSKEGLAGLRLGYLAGPRPWIEVLDRLRLPYNINVLSQLSLDFFLTHADLLAEQADAICRERERLTAALQALGLKVWPSRANFLLFHCPGRAAAIHAGLRERGVLIRAFTGHPRLGDHLRVSVGTPVENQRFLTALENLL</sequence>
<evidence type="ECO:0000256" key="6">
    <source>
        <dbReference type="ARBA" id="ARBA00022605"/>
    </source>
</evidence>
<dbReference type="KEGG" id="acz:Acaty_c0381"/>
<comment type="cofactor">
    <cofactor evidence="1 11">
        <name>pyridoxal 5'-phosphate</name>
        <dbReference type="ChEBI" id="CHEBI:597326"/>
    </cofactor>
</comment>
<evidence type="ECO:0000313" key="14">
    <source>
        <dbReference type="Proteomes" id="UP000005522"/>
    </source>
</evidence>
<dbReference type="GeneID" id="92930398"/>
<evidence type="ECO:0000256" key="5">
    <source>
        <dbReference type="ARBA" id="ARBA00022576"/>
    </source>
</evidence>
<dbReference type="InterPro" id="IPR015424">
    <property type="entry name" value="PyrdxlP-dep_Trfase"/>
</dbReference>
<dbReference type="GO" id="GO:0004400">
    <property type="term" value="F:histidinol-phosphate transaminase activity"/>
    <property type="evidence" value="ECO:0007669"/>
    <property type="project" value="UniProtKB-UniRule"/>
</dbReference>
<evidence type="ECO:0000256" key="2">
    <source>
        <dbReference type="ARBA" id="ARBA00005011"/>
    </source>
</evidence>
<feature type="modified residue" description="N6-(pyridoxal phosphate)lysine" evidence="11">
    <location>
        <position position="221"/>
    </location>
</feature>
<evidence type="ECO:0000256" key="10">
    <source>
        <dbReference type="ARBA" id="ARBA00047481"/>
    </source>
</evidence>
<dbReference type="UniPathway" id="UPA00031">
    <property type="reaction ID" value="UER00012"/>
</dbReference>
<evidence type="ECO:0000256" key="8">
    <source>
        <dbReference type="ARBA" id="ARBA00022898"/>
    </source>
</evidence>
<comment type="pathway">
    <text evidence="2 11">Amino-acid biosynthesis; L-histidine biosynthesis; L-histidine from 5-phospho-alpha-D-ribose 1-diphosphate: step 7/9.</text>
</comment>
<evidence type="ECO:0000256" key="4">
    <source>
        <dbReference type="ARBA" id="ARBA00011738"/>
    </source>
</evidence>
<dbReference type="HOGENOM" id="CLU_017584_3_1_6"/>
<evidence type="ECO:0000256" key="3">
    <source>
        <dbReference type="ARBA" id="ARBA00007970"/>
    </source>
</evidence>
<dbReference type="Gene3D" id="3.40.640.10">
    <property type="entry name" value="Type I PLP-dependent aspartate aminotransferase-like (Major domain)"/>
    <property type="match status" value="1"/>
</dbReference>
<dbReference type="Gene3D" id="3.90.1150.10">
    <property type="entry name" value="Aspartate Aminotransferase, domain 1"/>
    <property type="match status" value="1"/>
</dbReference>
<keyword evidence="9 11" id="KW-0368">Histidine biosynthesis</keyword>
<gene>
    <name evidence="11" type="primary">hisC</name>
    <name evidence="13" type="ORF">Acaty_c0381</name>
</gene>
<keyword evidence="8 11" id="KW-0663">Pyridoxal phosphate</keyword>
<evidence type="ECO:0000313" key="13">
    <source>
        <dbReference type="EMBL" id="AIA54271.1"/>
    </source>
</evidence>
<comment type="similarity">
    <text evidence="3 11">Belongs to the class-II pyridoxal-phosphate-dependent aminotransferase family. Histidinol-phosphate aminotransferase subfamily.</text>
</comment>